<dbReference type="FunFam" id="3.80.10.10:FF:000099">
    <property type="entry name" value="Tropomodulin, isoform C"/>
    <property type="match status" value="1"/>
</dbReference>
<dbReference type="InterPro" id="IPR004934">
    <property type="entry name" value="TMOD"/>
</dbReference>
<dbReference type="Pfam" id="PF03250">
    <property type="entry name" value="Tropomodulin"/>
    <property type="match status" value="1"/>
</dbReference>
<keyword evidence="2" id="KW-0963">Cytoplasm</keyword>
<organism evidence="5 6">
    <name type="scientific">Bursaphelenchus xylophilus</name>
    <name type="common">Pinewood nematode worm</name>
    <name type="synonym">Aphelenchoides xylophilus</name>
    <dbReference type="NCBI Taxonomy" id="6326"/>
    <lineage>
        <taxon>Eukaryota</taxon>
        <taxon>Metazoa</taxon>
        <taxon>Ecdysozoa</taxon>
        <taxon>Nematoda</taxon>
        <taxon>Chromadorea</taxon>
        <taxon>Rhabditida</taxon>
        <taxon>Tylenchina</taxon>
        <taxon>Tylenchomorpha</taxon>
        <taxon>Aphelenchoidea</taxon>
        <taxon>Aphelenchoididae</taxon>
        <taxon>Bursaphelenchus</taxon>
    </lineage>
</organism>
<feature type="region of interest" description="Disordered" evidence="4">
    <location>
        <begin position="1"/>
        <end position="36"/>
    </location>
</feature>
<dbReference type="PANTHER" id="PTHR10901">
    <property type="entry name" value="TROPOMODULIN"/>
    <property type="match status" value="1"/>
</dbReference>
<dbReference type="SUPFAM" id="SSF52047">
    <property type="entry name" value="RNI-like"/>
    <property type="match status" value="1"/>
</dbReference>
<evidence type="ECO:0000313" key="6">
    <source>
        <dbReference type="WBParaSite" id="BXY_0923600.1"/>
    </source>
</evidence>
<dbReference type="InterPro" id="IPR032675">
    <property type="entry name" value="LRR_dom_sf"/>
</dbReference>
<evidence type="ECO:0000256" key="1">
    <source>
        <dbReference type="ARBA" id="ARBA00004245"/>
    </source>
</evidence>
<dbReference type="WBParaSite" id="BXY_0923600.1">
    <property type="protein sequence ID" value="BXY_0923600.1"/>
    <property type="gene ID" value="BXY_0923600"/>
</dbReference>
<dbReference type="GO" id="GO:0030239">
    <property type="term" value="P:myofibril assembly"/>
    <property type="evidence" value="ECO:0007669"/>
    <property type="project" value="TreeGrafter"/>
</dbReference>
<dbReference type="PANTHER" id="PTHR10901:SF6">
    <property type="entry name" value="TROPOMODULIN, ISOFORM N"/>
    <property type="match status" value="1"/>
</dbReference>
<feature type="region of interest" description="Disordered" evidence="4">
    <location>
        <begin position="68"/>
        <end position="94"/>
    </location>
</feature>
<dbReference type="GO" id="GO:0051694">
    <property type="term" value="P:pointed-end actin filament capping"/>
    <property type="evidence" value="ECO:0007669"/>
    <property type="project" value="InterPro"/>
</dbReference>
<name>A0A1I7S893_BURXY</name>
<evidence type="ECO:0000256" key="4">
    <source>
        <dbReference type="SAM" id="MobiDB-lite"/>
    </source>
</evidence>
<sequence length="414" mass="47211">MVAVLDHNDKPYYAEDQTISIPPKKSEPTTSAGEKRKIYGRDLRDIDDNDLDNLLNNLSVEEMEELNNDLDPDNSMLPPSQRGTYHIDKTPTGPYKREKLLQHLEEEAKQDKDWEEKVPFALGQKRGKVFEEKNPNVQDGGKGKDKKVPMPIMLDLDSDTEGEGDDFIEKALDKAPEKDLVDLAGILGMHNVLNQTQYYNALKGKAQDENTATFDGVIKAYQPRIVPDEPENQTDVDQCIQRLETNDPNMTEININNMKRLPKEKIRKLVKTASNSKHLTKLSLSNTAIDDQEARPLVELIENLPSLRVLNVESNFISPEMIAKMLRATLKHQSIIEFHAENQRQQALGIPIEMDIMMTVEDNESLLRVGVSLQSMEARHRVSEALERNYERVRLRRLAQRKQAAAQAQQNNKK</sequence>
<dbReference type="Proteomes" id="UP000095284">
    <property type="component" value="Unplaced"/>
</dbReference>
<dbReference type="GO" id="GO:0005523">
    <property type="term" value="F:tropomyosin binding"/>
    <property type="evidence" value="ECO:0007669"/>
    <property type="project" value="InterPro"/>
</dbReference>
<accession>A0A1I7S893</accession>
<dbReference type="GO" id="GO:0007015">
    <property type="term" value="P:actin filament organization"/>
    <property type="evidence" value="ECO:0007669"/>
    <property type="project" value="TreeGrafter"/>
</dbReference>
<dbReference type="Gene3D" id="3.80.10.10">
    <property type="entry name" value="Ribonuclease Inhibitor"/>
    <property type="match status" value="1"/>
</dbReference>
<protein>
    <submittedName>
        <fullName evidence="6">Tropomodulin</fullName>
    </submittedName>
</protein>
<dbReference type="eggNOG" id="KOG3735">
    <property type="taxonomic scope" value="Eukaryota"/>
</dbReference>
<evidence type="ECO:0000256" key="3">
    <source>
        <dbReference type="ARBA" id="ARBA00023212"/>
    </source>
</evidence>
<comment type="subcellular location">
    <subcellularLocation>
        <location evidence="1">Cytoplasm</location>
        <location evidence="1">Cytoskeleton</location>
    </subcellularLocation>
</comment>
<evidence type="ECO:0000313" key="5">
    <source>
        <dbReference type="Proteomes" id="UP000095284"/>
    </source>
</evidence>
<feature type="compositionally biased region" description="Basic and acidic residues" evidence="4">
    <location>
        <begin position="85"/>
        <end position="94"/>
    </location>
</feature>
<feature type="compositionally biased region" description="Basic and acidic residues" evidence="4">
    <location>
        <begin position="1"/>
        <end position="13"/>
    </location>
</feature>
<dbReference type="AlphaFoldDB" id="A0A1I7S893"/>
<evidence type="ECO:0000256" key="2">
    <source>
        <dbReference type="ARBA" id="ARBA00022490"/>
    </source>
</evidence>
<dbReference type="GO" id="GO:0005856">
    <property type="term" value="C:cytoskeleton"/>
    <property type="evidence" value="ECO:0007669"/>
    <property type="project" value="UniProtKB-SubCell"/>
</dbReference>
<keyword evidence="3" id="KW-0206">Cytoskeleton</keyword>
<dbReference type="GO" id="GO:0030016">
    <property type="term" value="C:myofibril"/>
    <property type="evidence" value="ECO:0007669"/>
    <property type="project" value="TreeGrafter"/>
</dbReference>
<proteinExistence type="predicted"/>
<reference evidence="6" key="1">
    <citation type="submission" date="2016-11" db="UniProtKB">
        <authorList>
            <consortium name="WormBaseParasite"/>
        </authorList>
    </citation>
    <scope>IDENTIFICATION</scope>
</reference>